<dbReference type="KEGG" id="proe:H9L23_14360"/>
<organism evidence="1 2">
    <name type="scientific">Pedobacter roseus</name>
    <dbReference type="NCBI Taxonomy" id="336820"/>
    <lineage>
        <taxon>Bacteria</taxon>
        <taxon>Pseudomonadati</taxon>
        <taxon>Bacteroidota</taxon>
        <taxon>Sphingobacteriia</taxon>
        <taxon>Sphingobacteriales</taxon>
        <taxon>Sphingobacteriaceae</taxon>
        <taxon>Pedobacter</taxon>
    </lineage>
</organism>
<protein>
    <submittedName>
        <fullName evidence="1">Uncharacterized protein</fullName>
    </submittedName>
</protein>
<gene>
    <name evidence="1" type="ORF">H9L23_14360</name>
</gene>
<proteinExistence type="predicted"/>
<dbReference type="EMBL" id="CP060723">
    <property type="protein sequence ID" value="QNN40335.1"/>
    <property type="molecule type" value="Genomic_DNA"/>
</dbReference>
<dbReference type="Proteomes" id="UP000515806">
    <property type="component" value="Chromosome"/>
</dbReference>
<sequence length="156" mass="17903">MIDIVLDTCTLVHANNSDSDYQEHSISLINKLLENSTLVTVDEGFSLDESNHSSYIALEYLKHLTPGMLGHSLLSFLASNERFSFISNKVPKSTKNYIEQKIRNKKDRMFLRVAYNSQEKTLASHDYTDYQKNKRKTIKKDIDVLIVDAEDVNESL</sequence>
<dbReference type="RefSeq" id="WP_187591064.1">
    <property type="nucleotide sequence ID" value="NZ_CP060723.1"/>
</dbReference>
<reference evidence="1 2" key="1">
    <citation type="submission" date="2020-08" db="EMBL/GenBank/DDBJ databases">
        <title>Genome sequence of Pedobacter roseus KACC 11594T.</title>
        <authorList>
            <person name="Hyun D.-W."/>
            <person name="Bae J.-W."/>
        </authorList>
    </citation>
    <scope>NUCLEOTIDE SEQUENCE [LARGE SCALE GENOMIC DNA]</scope>
    <source>
        <strain evidence="1 2">KACC 11594</strain>
    </source>
</reference>
<accession>A0A7G9QAG0</accession>
<evidence type="ECO:0000313" key="1">
    <source>
        <dbReference type="EMBL" id="QNN40335.1"/>
    </source>
</evidence>
<keyword evidence="2" id="KW-1185">Reference proteome</keyword>
<name>A0A7G9QAG0_9SPHI</name>
<evidence type="ECO:0000313" key="2">
    <source>
        <dbReference type="Proteomes" id="UP000515806"/>
    </source>
</evidence>
<dbReference type="AlphaFoldDB" id="A0A7G9QAG0"/>